<evidence type="ECO:0000313" key="2">
    <source>
        <dbReference type="Proteomes" id="UP000061660"/>
    </source>
</evidence>
<dbReference type="AlphaFoldDB" id="A0A0U2VRV6"/>
<organism evidence="1 2">
    <name type="scientific">Paenibacillus naphthalenovorans</name>
    <dbReference type="NCBI Taxonomy" id="162209"/>
    <lineage>
        <taxon>Bacteria</taxon>
        <taxon>Bacillati</taxon>
        <taxon>Bacillota</taxon>
        <taxon>Bacilli</taxon>
        <taxon>Bacillales</taxon>
        <taxon>Paenibacillaceae</taxon>
        <taxon>Paenibacillus</taxon>
    </lineage>
</organism>
<name>A0A0U2VRV6_9BACL</name>
<sequence>MLKETVFIARIQDGEGIIWIGELQFIENGIARVGLFMDKESCGIDISESELYKYQRNAIDFLKESGIDTNEIKFI</sequence>
<protein>
    <submittedName>
        <fullName evidence="1">Uncharacterized protein</fullName>
    </submittedName>
</protein>
<dbReference type="STRING" id="162209.IJ22_18570"/>
<reference evidence="1 2" key="2">
    <citation type="journal article" date="2016" name="Genome Announc.">
        <title>Complete Genome Sequences of Two Interactive Moderate Thermophiles, Paenibacillus napthalenovorans 32O-Y and Paenibacillus sp. 32O-W.</title>
        <authorList>
            <person name="Butler R.R.III."/>
            <person name="Wang J."/>
            <person name="Stark B.C."/>
            <person name="Pombert J.F."/>
        </authorList>
    </citation>
    <scope>NUCLEOTIDE SEQUENCE [LARGE SCALE GENOMIC DNA]</scope>
    <source>
        <strain evidence="1 2">32O-Y</strain>
    </source>
</reference>
<reference evidence="2" key="1">
    <citation type="submission" date="2015-12" db="EMBL/GenBank/DDBJ databases">
        <title>Complete genome sequences of two moderately thermophilic Paenibacillus species.</title>
        <authorList>
            <person name="Butler R.III."/>
            <person name="Wang J."/>
            <person name="Stark B.C."/>
            <person name="Pombert J.-F."/>
        </authorList>
    </citation>
    <scope>NUCLEOTIDE SEQUENCE [LARGE SCALE GENOMIC DNA]</scope>
    <source>
        <strain evidence="2">32O-Y</strain>
    </source>
</reference>
<accession>A0A0U2VRV6</accession>
<dbReference type="KEGG" id="pnp:IJ22_18570"/>
<dbReference type="PATRIC" id="fig|162209.4.peg.1968"/>
<gene>
    <name evidence="1" type="ORF">IJ22_18570</name>
</gene>
<dbReference type="EMBL" id="CP013652">
    <property type="protein sequence ID" value="ALS22231.1"/>
    <property type="molecule type" value="Genomic_DNA"/>
</dbReference>
<keyword evidence="2" id="KW-1185">Reference proteome</keyword>
<evidence type="ECO:0000313" key="1">
    <source>
        <dbReference type="EMBL" id="ALS22231.1"/>
    </source>
</evidence>
<proteinExistence type="predicted"/>
<dbReference type="RefSeq" id="WP_062408548.1">
    <property type="nucleotide sequence ID" value="NZ_CP013652.1"/>
</dbReference>
<dbReference type="Proteomes" id="UP000061660">
    <property type="component" value="Chromosome"/>
</dbReference>